<dbReference type="RefSeq" id="XP_016651735.1">
    <property type="nucleotide sequence ID" value="XM_016796249.1"/>
</dbReference>
<reference evidence="2 3" key="3">
    <citation type="submission" date="2025-05" db="UniProtKB">
        <authorList>
            <consortium name="RefSeq"/>
        </authorList>
    </citation>
    <scope>IDENTIFICATION</scope>
</reference>
<keyword evidence="1" id="KW-1185">Reference proteome</keyword>
<proteinExistence type="predicted"/>
<dbReference type="InterPro" id="IPR035437">
    <property type="entry name" value="SNase_OB-fold_sf"/>
</dbReference>
<evidence type="ECO:0000313" key="2">
    <source>
        <dbReference type="RefSeq" id="XP_016651734.1"/>
    </source>
</evidence>
<dbReference type="PANTHER" id="PTHR12302:SF2">
    <property type="entry name" value="STAPHYLOCOCCAL NUCLEASE DOMAIN-CONTAINING PROTEIN 1"/>
    <property type="match status" value="1"/>
</dbReference>
<sequence>MKTYCNGSVFLVKDEASALDSRNVSELVVEKGLDIVLRRNDIKVASNYCDNLCTTKSTNSGVDPPVIIDLSNATWEEAGKACDHIFLWAFGKYQKVEGIVESVTNNKNKIILLIQRKEKTWKIPFSLKGVTWPRGEEPYADEAFELLRQSIVDKRVEVLLDKFDSDSDGYFMGTLLLESNTHVAIPS</sequence>
<evidence type="ECO:0000313" key="3">
    <source>
        <dbReference type="RefSeq" id="XP_016651735.1"/>
    </source>
</evidence>
<dbReference type="RefSeq" id="XP_016651734.1">
    <property type="nucleotide sequence ID" value="XM_016796248.1"/>
</dbReference>
<reference evidence="1" key="1">
    <citation type="journal article" date="1997" name="Nucleic Acids Res.">
        <title>tRNAscan-SE: a program for improved detection of transfer RNA genes in genomic sequence.</title>
        <authorList>
            <person name="Lowe T.M."/>
            <person name="Eddy S.R."/>
        </authorList>
    </citation>
    <scope>NUCLEOTIDE SEQUENCE [LARGE SCALE GENOMIC DNA]</scope>
</reference>
<dbReference type="Gene3D" id="2.40.50.90">
    <property type="match status" value="1"/>
</dbReference>
<dbReference type="Proteomes" id="UP000694861">
    <property type="component" value="Linkage group LG8"/>
</dbReference>
<reference evidence="1" key="2">
    <citation type="journal article" date="2012" name="Nat. Commun.">
        <title>The genome of Prunus mume.</title>
        <authorList>
            <person name="Zhang Q."/>
            <person name="Chen W."/>
            <person name="Sun L."/>
            <person name="Zhao F."/>
            <person name="Huang B."/>
            <person name="Yang W."/>
            <person name="Tao Y."/>
            <person name="Wang J."/>
            <person name="Yuan Z."/>
            <person name="Fan G."/>
            <person name="Xing Z."/>
            <person name="Han C."/>
            <person name="Pan H."/>
            <person name="Zhong X."/>
            <person name="Shi W."/>
            <person name="Liang X."/>
            <person name="Du D."/>
            <person name="Sun F."/>
            <person name="Xu Z."/>
            <person name="Hao R."/>
            <person name="Lv T."/>
            <person name="Lv Y."/>
            <person name="Zheng Z."/>
            <person name="Sun M."/>
            <person name="Luo L."/>
            <person name="Cai M."/>
            <person name="Gao Y."/>
            <person name="Wang J."/>
            <person name="Yin Y."/>
            <person name="Xu X."/>
            <person name="Cheng T."/>
            <person name="Wang J."/>
        </authorList>
    </citation>
    <scope>NUCLEOTIDE SEQUENCE [LARGE SCALE GENOMIC DNA]</scope>
</reference>
<name>A0ABM1LWF7_PRUMU</name>
<dbReference type="SUPFAM" id="SSF50199">
    <property type="entry name" value="Staphylococcal nuclease"/>
    <property type="match status" value="1"/>
</dbReference>
<dbReference type="GeneID" id="107881736"/>
<evidence type="ECO:0000313" key="1">
    <source>
        <dbReference type="Proteomes" id="UP000694861"/>
    </source>
</evidence>
<accession>A0ABM1LWF7</accession>
<organism evidence="1 2">
    <name type="scientific">Prunus mume</name>
    <name type="common">Japanese apricot</name>
    <name type="synonym">Armeniaca mume</name>
    <dbReference type="NCBI Taxonomy" id="102107"/>
    <lineage>
        <taxon>Eukaryota</taxon>
        <taxon>Viridiplantae</taxon>
        <taxon>Streptophyta</taxon>
        <taxon>Embryophyta</taxon>
        <taxon>Tracheophyta</taxon>
        <taxon>Spermatophyta</taxon>
        <taxon>Magnoliopsida</taxon>
        <taxon>eudicotyledons</taxon>
        <taxon>Gunneridae</taxon>
        <taxon>Pentapetalae</taxon>
        <taxon>rosids</taxon>
        <taxon>fabids</taxon>
        <taxon>Rosales</taxon>
        <taxon>Rosaceae</taxon>
        <taxon>Amygdaloideae</taxon>
        <taxon>Amygdaleae</taxon>
        <taxon>Prunus</taxon>
    </lineage>
</organism>
<protein>
    <submittedName>
        <fullName evidence="2 3">Uncharacterized protein LOC107881736</fullName>
    </submittedName>
</protein>
<dbReference type="PANTHER" id="PTHR12302">
    <property type="entry name" value="EBNA2 BINDING PROTEIN P100"/>
    <property type="match status" value="1"/>
</dbReference>
<gene>
    <name evidence="2 3" type="primary">LOC107881736</name>
</gene>